<protein>
    <recommendedName>
        <fullName evidence="9">Glycosyltransferase RgtA/B/C/D-like domain-containing protein</fullName>
    </recommendedName>
</protein>
<dbReference type="PANTHER" id="PTHR33908:SF11">
    <property type="entry name" value="MEMBRANE PROTEIN"/>
    <property type="match status" value="1"/>
</dbReference>
<feature type="transmembrane region" description="Helical" evidence="8">
    <location>
        <begin position="12"/>
        <end position="35"/>
    </location>
</feature>
<sequence length="525" mass="59597">MKRLAVLNSDKIIILGLVLVSLLKFADLSGGFVLAEPDTVTHIEIVNNFRDKLYPMWSGLGWYFGLPLYMFLGYLVDLVLNNTSLSLIVVSILASIGLNLGIYCYVARKINRTAALFAALAFLLSPSAIFYSRMGLIEMTVMLFAFLFLFLFDLGVRHKNWKLIILGGISLGAGILTKYTALIFCLVPVIYFAFELLKNLVIQKTKFVKKLSWLTFPFWSSVLTGVLAIIIPLPVVAYFLIVDPIRFKLLTKASVLESPEFWGPVGIHFYFSEYAQQLSFLVGSVMLIAALLGIVYIYVEKKSEWVLFLTAMLTAGFFVVKRNPYPRYFVILIPFFAILAGLGAYFLYKLITFNLRGYKAINLGGCLLLFVLLSIPEAYYSFASANHQLVEDTANYLKKVNTQSKPVFSTYWPNLFAYAGTGERTSWLTDSAWDVGAFGKNWPEGLNSLQVLIKEGGYVIIEDRYSNYLWDEMDRVAKVTSNVRKQPSELIAKTKEPIMVIKDNRPNFPYFSNTWENTIKIYEYR</sequence>
<dbReference type="PANTHER" id="PTHR33908">
    <property type="entry name" value="MANNOSYLTRANSFERASE YKCB-RELATED"/>
    <property type="match status" value="1"/>
</dbReference>
<feature type="transmembrane region" description="Helical" evidence="8">
    <location>
        <begin position="278"/>
        <end position="299"/>
    </location>
</feature>
<evidence type="ECO:0000256" key="1">
    <source>
        <dbReference type="ARBA" id="ARBA00004651"/>
    </source>
</evidence>
<dbReference type="GO" id="GO:0005886">
    <property type="term" value="C:plasma membrane"/>
    <property type="evidence" value="ECO:0007669"/>
    <property type="project" value="UniProtKB-SubCell"/>
</dbReference>
<keyword evidence="7 8" id="KW-0472">Membrane</keyword>
<dbReference type="AlphaFoldDB" id="A0A1G1WQR0"/>
<proteinExistence type="predicted"/>
<gene>
    <name evidence="10" type="ORF">A3J50_03365</name>
</gene>
<evidence type="ECO:0000256" key="8">
    <source>
        <dbReference type="SAM" id="Phobius"/>
    </source>
</evidence>
<feature type="transmembrane region" description="Helical" evidence="8">
    <location>
        <begin position="360"/>
        <end position="380"/>
    </location>
</feature>
<keyword evidence="6 8" id="KW-1133">Transmembrane helix</keyword>
<name>A0A1G1WQR0_9BACT</name>
<dbReference type="GO" id="GO:0016763">
    <property type="term" value="F:pentosyltransferase activity"/>
    <property type="evidence" value="ECO:0007669"/>
    <property type="project" value="TreeGrafter"/>
</dbReference>
<evidence type="ECO:0000256" key="2">
    <source>
        <dbReference type="ARBA" id="ARBA00022475"/>
    </source>
</evidence>
<feature type="transmembrane region" description="Helical" evidence="8">
    <location>
        <begin position="163"/>
        <end position="194"/>
    </location>
</feature>
<evidence type="ECO:0000256" key="5">
    <source>
        <dbReference type="ARBA" id="ARBA00022692"/>
    </source>
</evidence>
<feature type="domain" description="Glycosyltransferase RgtA/B/C/D-like" evidence="9">
    <location>
        <begin position="67"/>
        <end position="204"/>
    </location>
</feature>
<keyword evidence="5 8" id="KW-0812">Transmembrane</keyword>
<accession>A0A1G1WQR0</accession>
<feature type="transmembrane region" description="Helical" evidence="8">
    <location>
        <begin position="56"/>
        <end position="75"/>
    </location>
</feature>
<feature type="transmembrane region" description="Helical" evidence="8">
    <location>
        <begin position="214"/>
        <end position="242"/>
    </location>
</feature>
<evidence type="ECO:0000256" key="6">
    <source>
        <dbReference type="ARBA" id="ARBA00022989"/>
    </source>
</evidence>
<dbReference type="GO" id="GO:0009103">
    <property type="term" value="P:lipopolysaccharide biosynthetic process"/>
    <property type="evidence" value="ECO:0007669"/>
    <property type="project" value="UniProtKB-ARBA"/>
</dbReference>
<dbReference type="EMBL" id="MHCX01000008">
    <property type="protein sequence ID" value="OGY30096.1"/>
    <property type="molecule type" value="Genomic_DNA"/>
</dbReference>
<feature type="transmembrane region" description="Helical" evidence="8">
    <location>
        <begin position="87"/>
        <end position="106"/>
    </location>
</feature>
<evidence type="ECO:0000259" key="9">
    <source>
        <dbReference type="Pfam" id="PF13231"/>
    </source>
</evidence>
<reference evidence="10 11" key="1">
    <citation type="journal article" date="2016" name="Nat. Commun.">
        <title>Thousands of microbial genomes shed light on interconnected biogeochemical processes in an aquifer system.</title>
        <authorList>
            <person name="Anantharaman K."/>
            <person name="Brown C.T."/>
            <person name="Hug L.A."/>
            <person name="Sharon I."/>
            <person name="Castelle C.J."/>
            <person name="Probst A.J."/>
            <person name="Thomas B.C."/>
            <person name="Singh A."/>
            <person name="Wilkins M.J."/>
            <person name="Karaoz U."/>
            <person name="Brodie E.L."/>
            <person name="Williams K.H."/>
            <person name="Hubbard S.S."/>
            <person name="Banfield J.F."/>
        </authorList>
    </citation>
    <scope>NUCLEOTIDE SEQUENCE [LARGE SCALE GENOMIC DNA]</scope>
</reference>
<feature type="transmembrane region" description="Helical" evidence="8">
    <location>
        <begin position="137"/>
        <end position="156"/>
    </location>
</feature>
<feature type="transmembrane region" description="Helical" evidence="8">
    <location>
        <begin position="305"/>
        <end position="321"/>
    </location>
</feature>
<evidence type="ECO:0000256" key="3">
    <source>
        <dbReference type="ARBA" id="ARBA00022676"/>
    </source>
</evidence>
<evidence type="ECO:0000256" key="4">
    <source>
        <dbReference type="ARBA" id="ARBA00022679"/>
    </source>
</evidence>
<dbReference type="Pfam" id="PF13231">
    <property type="entry name" value="PMT_2"/>
    <property type="match status" value="1"/>
</dbReference>
<comment type="caution">
    <text evidence="10">The sequence shown here is derived from an EMBL/GenBank/DDBJ whole genome shotgun (WGS) entry which is preliminary data.</text>
</comment>
<evidence type="ECO:0000256" key="7">
    <source>
        <dbReference type="ARBA" id="ARBA00023136"/>
    </source>
</evidence>
<keyword evidence="2" id="KW-1003">Cell membrane</keyword>
<dbReference type="InterPro" id="IPR050297">
    <property type="entry name" value="LipidA_mod_glycosyltrf_83"/>
</dbReference>
<keyword evidence="4" id="KW-0808">Transferase</keyword>
<comment type="subcellular location">
    <subcellularLocation>
        <location evidence="1">Cell membrane</location>
        <topology evidence="1">Multi-pass membrane protein</topology>
    </subcellularLocation>
</comment>
<evidence type="ECO:0000313" key="11">
    <source>
        <dbReference type="Proteomes" id="UP000177821"/>
    </source>
</evidence>
<feature type="transmembrane region" description="Helical" evidence="8">
    <location>
        <begin position="328"/>
        <end position="348"/>
    </location>
</feature>
<evidence type="ECO:0000313" key="10">
    <source>
        <dbReference type="EMBL" id="OGY30096.1"/>
    </source>
</evidence>
<keyword evidence="3" id="KW-0328">Glycosyltransferase</keyword>
<dbReference type="InterPro" id="IPR038731">
    <property type="entry name" value="RgtA/B/C-like"/>
</dbReference>
<organism evidence="10 11">
    <name type="scientific">Candidatus Woykebacteria bacterium RIFCSPHIGHO2_02_FULL_43_16b</name>
    <dbReference type="NCBI Taxonomy" id="1802601"/>
    <lineage>
        <taxon>Bacteria</taxon>
        <taxon>Candidatus Woykeibacteriota</taxon>
    </lineage>
</organism>
<dbReference type="Proteomes" id="UP000177821">
    <property type="component" value="Unassembled WGS sequence"/>
</dbReference>